<evidence type="ECO:0000256" key="5">
    <source>
        <dbReference type="ARBA" id="ARBA00022741"/>
    </source>
</evidence>
<evidence type="ECO:0000259" key="11">
    <source>
        <dbReference type="Pfam" id="PF07730"/>
    </source>
</evidence>
<keyword evidence="5" id="KW-0547">Nucleotide-binding</keyword>
<dbReference type="GO" id="GO:0046983">
    <property type="term" value="F:protein dimerization activity"/>
    <property type="evidence" value="ECO:0007669"/>
    <property type="project" value="InterPro"/>
</dbReference>
<keyword evidence="4" id="KW-0808">Transferase</keyword>
<feature type="domain" description="Histidine kinase/HSP90-like ATPase" evidence="10">
    <location>
        <begin position="338"/>
        <end position="425"/>
    </location>
</feature>
<dbReference type="GO" id="GO:0005524">
    <property type="term" value="F:ATP binding"/>
    <property type="evidence" value="ECO:0007669"/>
    <property type="project" value="UniProtKB-KW"/>
</dbReference>
<evidence type="ECO:0000259" key="10">
    <source>
        <dbReference type="Pfam" id="PF02518"/>
    </source>
</evidence>
<evidence type="ECO:0000256" key="7">
    <source>
        <dbReference type="ARBA" id="ARBA00022840"/>
    </source>
</evidence>
<feature type="transmembrane region" description="Helical" evidence="9">
    <location>
        <begin position="23"/>
        <end position="45"/>
    </location>
</feature>
<dbReference type="Pfam" id="PF13796">
    <property type="entry name" value="Sensor"/>
    <property type="match status" value="1"/>
</dbReference>
<comment type="catalytic activity">
    <reaction evidence="1">
        <text>ATP + protein L-histidine = ADP + protein N-phospho-L-histidine.</text>
        <dbReference type="EC" id="2.7.13.3"/>
    </reaction>
</comment>
<dbReference type="Pfam" id="PF07730">
    <property type="entry name" value="HisKA_3"/>
    <property type="match status" value="1"/>
</dbReference>
<reference evidence="13 14" key="1">
    <citation type="submission" date="2016-11" db="EMBL/GenBank/DDBJ databases">
        <authorList>
            <person name="Jaros S."/>
            <person name="Januszkiewicz K."/>
            <person name="Wedrychowicz H."/>
        </authorList>
    </citation>
    <scope>NUCLEOTIDE SEQUENCE [LARGE SCALE GENOMIC DNA]</scope>
    <source>
        <strain evidence="13 14">DSM 43832</strain>
    </source>
</reference>
<name>A0A1M6R1V9_PSETH</name>
<evidence type="ECO:0000256" key="8">
    <source>
        <dbReference type="ARBA" id="ARBA00023012"/>
    </source>
</evidence>
<keyword evidence="3" id="KW-0597">Phosphoprotein</keyword>
<keyword evidence="9" id="KW-0472">Membrane</keyword>
<organism evidence="13 14">
    <name type="scientific">Pseudonocardia thermophila</name>
    <dbReference type="NCBI Taxonomy" id="1848"/>
    <lineage>
        <taxon>Bacteria</taxon>
        <taxon>Bacillati</taxon>
        <taxon>Actinomycetota</taxon>
        <taxon>Actinomycetes</taxon>
        <taxon>Pseudonocardiales</taxon>
        <taxon>Pseudonocardiaceae</taxon>
        <taxon>Pseudonocardia</taxon>
    </lineage>
</organism>
<feature type="transmembrane region" description="Helical" evidence="9">
    <location>
        <begin position="128"/>
        <end position="150"/>
    </location>
</feature>
<dbReference type="Gene3D" id="3.30.565.10">
    <property type="entry name" value="Histidine kinase-like ATPase, C-terminal domain"/>
    <property type="match status" value="1"/>
</dbReference>
<dbReference type="STRING" id="1848.SAMN05443637_104136"/>
<evidence type="ECO:0000256" key="6">
    <source>
        <dbReference type="ARBA" id="ARBA00022777"/>
    </source>
</evidence>
<dbReference type="CDD" id="cd16917">
    <property type="entry name" value="HATPase_UhpB-NarQ-NarX-like"/>
    <property type="match status" value="1"/>
</dbReference>
<evidence type="ECO:0000313" key="13">
    <source>
        <dbReference type="EMBL" id="SHK26338.1"/>
    </source>
</evidence>
<dbReference type="InterPro" id="IPR050482">
    <property type="entry name" value="Sensor_HK_TwoCompSys"/>
</dbReference>
<dbReference type="SUPFAM" id="SSF55874">
    <property type="entry name" value="ATPase domain of HSP90 chaperone/DNA topoisomerase II/histidine kinase"/>
    <property type="match status" value="1"/>
</dbReference>
<evidence type="ECO:0000256" key="9">
    <source>
        <dbReference type="SAM" id="Phobius"/>
    </source>
</evidence>
<dbReference type="EMBL" id="FRAP01000004">
    <property type="protein sequence ID" value="SHK26338.1"/>
    <property type="molecule type" value="Genomic_DNA"/>
</dbReference>
<dbReference type="RefSeq" id="WP_073456086.1">
    <property type="nucleotide sequence ID" value="NZ_FRAP01000004.1"/>
</dbReference>
<keyword evidence="9" id="KW-0812">Transmembrane</keyword>
<proteinExistence type="predicted"/>
<dbReference type="PANTHER" id="PTHR24421">
    <property type="entry name" value="NITRATE/NITRITE SENSOR PROTEIN NARX-RELATED"/>
    <property type="match status" value="1"/>
</dbReference>
<dbReference type="OrthoDB" id="5241729at2"/>
<dbReference type="Pfam" id="PF02518">
    <property type="entry name" value="HATPase_c"/>
    <property type="match status" value="1"/>
</dbReference>
<sequence length="431" mass="45318">MTDTTASAGPTAVPLAVRAGRQLGYHVTGLFLAVPAFVLATAGLSVGAGTLVVWIGIPVLAATLAVSRWFAELERRSTEQVLGRSLPPHHYRELSGGLRRAVSRLADPQLWRDLVHAIVAFPVRITTFVVAVTWVVAGIGELLAFLWMWALPDDGDGLLWLITGIRSAVLERTLHTVLGVVVLLLAPAVLSLMTAIRAGLASALLTNESAALRARAAQLESSRRSAVQAEAQTLRRLERDIHDGPQQRLVRLTMDLEAAARRLDAADPDKARALVGEALDHSREALTELRALSRGIAPPILADRGLSAALAAAAARSPVEVALEIDLPDRVRLADAVETTAYFVVTEGLANAAKHADASLVTVAVRVDGDRLLVQVRDDGRGGAHIGKGHGLAGLADRLATVEGALDVHSPPGGPTVLTAEIPLRGLGAGA</sequence>
<dbReference type="Gene3D" id="1.20.5.1930">
    <property type="match status" value="1"/>
</dbReference>
<evidence type="ECO:0000259" key="12">
    <source>
        <dbReference type="Pfam" id="PF13796"/>
    </source>
</evidence>
<dbReference type="GO" id="GO:0016020">
    <property type="term" value="C:membrane"/>
    <property type="evidence" value="ECO:0007669"/>
    <property type="project" value="InterPro"/>
</dbReference>
<feature type="transmembrane region" description="Helical" evidence="9">
    <location>
        <begin position="177"/>
        <end position="205"/>
    </location>
</feature>
<keyword evidence="7" id="KW-0067">ATP-binding</keyword>
<keyword evidence="6 13" id="KW-0418">Kinase</keyword>
<dbReference type="InterPro" id="IPR011712">
    <property type="entry name" value="Sig_transdc_His_kin_sub3_dim/P"/>
</dbReference>
<dbReference type="GO" id="GO:0000155">
    <property type="term" value="F:phosphorelay sensor kinase activity"/>
    <property type="evidence" value="ECO:0007669"/>
    <property type="project" value="InterPro"/>
</dbReference>
<gene>
    <name evidence="13" type="ORF">SAMN05443637_104136</name>
</gene>
<keyword evidence="8" id="KW-0902">Two-component regulatory system</keyword>
<dbReference type="InterPro" id="IPR003594">
    <property type="entry name" value="HATPase_dom"/>
</dbReference>
<evidence type="ECO:0000256" key="4">
    <source>
        <dbReference type="ARBA" id="ARBA00022679"/>
    </source>
</evidence>
<keyword evidence="14" id="KW-1185">Reference proteome</keyword>
<accession>A0A1M6R1V9</accession>
<dbReference type="InterPro" id="IPR025828">
    <property type="entry name" value="Put_sensor_dom"/>
</dbReference>
<keyword evidence="9" id="KW-1133">Transmembrane helix</keyword>
<dbReference type="InterPro" id="IPR036890">
    <property type="entry name" value="HATPase_C_sf"/>
</dbReference>
<evidence type="ECO:0000256" key="1">
    <source>
        <dbReference type="ARBA" id="ARBA00000085"/>
    </source>
</evidence>
<dbReference type="PANTHER" id="PTHR24421:SF10">
    <property type="entry name" value="NITRATE_NITRITE SENSOR PROTEIN NARQ"/>
    <property type="match status" value="1"/>
</dbReference>
<protein>
    <recommendedName>
        <fullName evidence="2">histidine kinase</fullName>
        <ecNumber evidence="2">2.7.13.3</ecNumber>
    </recommendedName>
</protein>
<feature type="domain" description="Putative sensor" evidence="12">
    <location>
        <begin position="25"/>
        <end position="205"/>
    </location>
</feature>
<dbReference type="Proteomes" id="UP000184363">
    <property type="component" value="Unassembled WGS sequence"/>
</dbReference>
<dbReference type="AlphaFoldDB" id="A0A1M6R1V9"/>
<feature type="transmembrane region" description="Helical" evidence="9">
    <location>
        <begin position="51"/>
        <end position="71"/>
    </location>
</feature>
<evidence type="ECO:0000256" key="3">
    <source>
        <dbReference type="ARBA" id="ARBA00022553"/>
    </source>
</evidence>
<feature type="domain" description="Signal transduction histidine kinase subgroup 3 dimerisation and phosphoacceptor" evidence="11">
    <location>
        <begin position="235"/>
        <end position="299"/>
    </location>
</feature>
<evidence type="ECO:0000256" key="2">
    <source>
        <dbReference type="ARBA" id="ARBA00012438"/>
    </source>
</evidence>
<dbReference type="EC" id="2.7.13.3" evidence="2"/>
<evidence type="ECO:0000313" key="14">
    <source>
        <dbReference type="Proteomes" id="UP000184363"/>
    </source>
</evidence>